<keyword evidence="1" id="KW-1133">Transmembrane helix</keyword>
<dbReference type="EMBL" id="LNXV01000004">
    <property type="protein sequence ID" value="KTC86626.1"/>
    <property type="molecule type" value="Genomic_DNA"/>
</dbReference>
<sequence length="514" mass="59543">MISFPRRIYYLFPFLLLILLIVVEWLRILHLNNGVFSYTLDDPYIHLSLAKQIAAGGYGFNSGEYSSPSSSILWPFLLVPFSSFSFFEFIPLLFNSLLSLLILSVFISLCLSVSTQSTKIQWKPLILFCLLIPSLNLVGLIFSGMEHSLQMLFSVLLIYGIIIESRDQSFPLWLSVVIVIGPLIRYENLALSVPALIFLFYQGHRKKVIYTLIIVLAFLSLFSLFLLHIGQPFLACSILNKVGFGQYSTLGEELIDQFNLNLTQRQGLIFFTLLLTFPALIFFSNLSSIKKKLLTVVTFSLLLHLFLGKFNWFHRYELYLYAAILLLIFYLYFDSDQRIKNSTPCYLFFLVGLILSSYPYFTVLYSIPYAANNIYQQQYQMRKFAVYWVKSPVAVNDIGWVSFNNPYYVLDLFGLGNYEIYKKRSSEKSALWMAQATRKSKVKLVMLYKNWFVAIPKEWVSLGCLYFDMPRVSAANKTVYFYATDIKYASEFKQQLLQFSRVLPSGDHFKFDCN</sequence>
<name>A0A0W0STA4_9GAMM</name>
<keyword evidence="1" id="KW-0472">Membrane</keyword>
<evidence type="ECO:0000256" key="1">
    <source>
        <dbReference type="SAM" id="Phobius"/>
    </source>
</evidence>
<evidence type="ECO:0000313" key="3">
    <source>
        <dbReference type="Proteomes" id="UP000054742"/>
    </source>
</evidence>
<feature type="transmembrane region" description="Helical" evidence="1">
    <location>
        <begin position="208"/>
        <end position="229"/>
    </location>
</feature>
<dbReference type="OrthoDB" id="104925at2"/>
<organism evidence="2 3">
    <name type="scientific">Legionella brunensis</name>
    <dbReference type="NCBI Taxonomy" id="29422"/>
    <lineage>
        <taxon>Bacteria</taxon>
        <taxon>Pseudomonadati</taxon>
        <taxon>Pseudomonadota</taxon>
        <taxon>Gammaproteobacteria</taxon>
        <taxon>Legionellales</taxon>
        <taxon>Legionellaceae</taxon>
        <taxon>Legionella</taxon>
    </lineage>
</organism>
<comment type="caution">
    <text evidence="2">The sequence shown here is derived from an EMBL/GenBank/DDBJ whole genome shotgun (WGS) entry which is preliminary data.</text>
</comment>
<feature type="transmembrane region" description="Helical" evidence="1">
    <location>
        <begin position="120"/>
        <end position="142"/>
    </location>
</feature>
<protein>
    <recommendedName>
        <fullName evidence="4">Glycosyltransferase RgtA/B/C/D-like domain-containing protein</fullName>
    </recommendedName>
</protein>
<feature type="transmembrane region" description="Helical" evidence="1">
    <location>
        <begin position="268"/>
        <end position="286"/>
    </location>
</feature>
<keyword evidence="3" id="KW-1185">Reference proteome</keyword>
<evidence type="ECO:0008006" key="4">
    <source>
        <dbReference type="Google" id="ProtNLM"/>
    </source>
</evidence>
<feature type="transmembrane region" description="Helical" evidence="1">
    <location>
        <begin position="97"/>
        <end position="114"/>
    </location>
</feature>
<dbReference type="RefSeq" id="WP_058440662.1">
    <property type="nucleotide sequence ID" value="NZ_CAAAHU010000007.1"/>
</dbReference>
<dbReference type="Proteomes" id="UP000054742">
    <property type="component" value="Unassembled WGS sequence"/>
</dbReference>
<dbReference type="AlphaFoldDB" id="A0A0W0STA4"/>
<dbReference type="STRING" id="29422.Lbru_0567"/>
<feature type="transmembrane region" description="Helical" evidence="1">
    <location>
        <begin position="172"/>
        <end position="201"/>
    </location>
</feature>
<reference evidence="2 3" key="1">
    <citation type="submission" date="2015-11" db="EMBL/GenBank/DDBJ databases">
        <title>Genomic analysis of 38 Legionella species identifies large and diverse effector repertoires.</title>
        <authorList>
            <person name="Burstein D."/>
            <person name="Amaro F."/>
            <person name="Zusman T."/>
            <person name="Lifshitz Z."/>
            <person name="Cohen O."/>
            <person name="Gilbert J.A."/>
            <person name="Pupko T."/>
            <person name="Shuman H.A."/>
            <person name="Segal G."/>
        </authorList>
    </citation>
    <scope>NUCLEOTIDE SEQUENCE [LARGE SCALE GENOMIC DNA]</scope>
    <source>
        <strain evidence="2 3">ATCC 43878</strain>
    </source>
</reference>
<dbReference type="PATRIC" id="fig|29422.6.peg.596"/>
<feature type="transmembrane region" description="Helical" evidence="1">
    <location>
        <begin position="293"/>
        <end position="312"/>
    </location>
</feature>
<proteinExistence type="predicted"/>
<feature type="transmembrane region" description="Helical" evidence="1">
    <location>
        <begin position="318"/>
        <end position="333"/>
    </location>
</feature>
<accession>A0A0W0STA4</accession>
<feature type="transmembrane region" description="Helical" evidence="1">
    <location>
        <begin position="345"/>
        <end position="367"/>
    </location>
</feature>
<feature type="transmembrane region" description="Helical" evidence="1">
    <location>
        <begin position="7"/>
        <end position="28"/>
    </location>
</feature>
<gene>
    <name evidence="2" type="ORF">Lbru_0567</name>
</gene>
<keyword evidence="1" id="KW-0812">Transmembrane</keyword>
<evidence type="ECO:0000313" key="2">
    <source>
        <dbReference type="EMBL" id="KTC86626.1"/>
    </source>
</evidence>